<reference evidence="8" key="1">
    <citation type="submission" date="2016-11" db="UniProtKB">
        <authorList>
            <consortium name="WormBaseParasite"/>
        </authorList>
    </citation>
    <scope>IDENTIFICATION</scope>
</reference>
<evidence type="ECO:0000313" key="4">
    <source>
        <dbReference type="EMBL" id="CAD5217999.1"/>
    </source>
</evidence>
<organism evidence="6 8">
    <name type="scientific">Bursaphelenchus xylophilus</name>
    <name type="common">Pinewood nematode worm</name>
    <name type="synonym">Aphelenchoides xylophilus</name>
    <dbReference type="NCBI Taxonomy" id="6326"/>
    <lineage>
        <taxon>Eukaryota</taxon>
        <taxon>Metazoa</taxon>
        <taxon>Ecdysozoa</taxon>
        <taxon>Nematoda</taxon>
        <taxon>Chromadorea</taxon>
        <taxon>Rhabditida</taxon>
        <taxon>Tylenchina</taxon>
        <taxon>Tylenchomorpha</taxon>
        <taxon>Aphelenchoidea</taxon>
        <taxon>Aphelenchoididae</taxon>
        <taxon>Bursaphelenchus</taxon>
    </lineage>
</organism>
<dbReference type="GO" id="GO:0006508">
    <property type="term" value="P:proteolysis"/>
    <property type="evidence" value="ECO:0007669"/>
    <property type="project" value="InterPro"/>
</dbReference>
<dbReference type="InterPro" id="IPR033121">
    <property type="entry name" value="PEPTIDASE_A1"/>
</dbReference>
<feature type="signal peptide" evidence="2">
    <location>
        <begin position="1"/>
        <end position="19"/>
    </location>
</feature>
<evidence type="ECO:0000313" key="6">
    <source>
        <dbReference type="Proteomes" id="UP000095284"/>
    </source>
</evidence>
<dbReference type="WBParaSite" id="BXY_1564500.1">
    <property type="protein sequence ID" value="BXY_1564500.1"/>
    <property type="gene ID" value="BXY_1564500"/>
</dbReference>
<evidence type="ECO:0000259" key="3">
    <source>
        <dbReference type="Pfam" id="PF00026"/>
    </source>
</evidence>
<evidence type="ECO:0000313" key="8">
    <source>
        <dbReference type="WBParaSite" id="BXY_1564500.1"/>
    </source>
</evidence>
<dbReference type="Pfam" id="PF00026">
    <property type="entry name" value="Asp"/>
    <property type="match status" value="1"/>
</dbReference>
<keyword evidence="7" id="KW-1185">Reference proteome</keyword>
<accession>A0A1I7SRI1</accession>
<name>A0A1I7SRI1_BURXY</name>
<dbReference type="SMR" id="A0A1I7SRI1"/>
<dbReference type="Proteomes" id="UP000095284">
    <property type="component" value="Unplaced"/>
</dbReference>
<dbReference type="InterPro" id="IPR001461">
    <property type="entry name" value="Aspartic_peptidase_A1"/>
</dbReference>
<sequence>MLPLFYNFLLFYAVARCDALSVVSNFQLNAFLNDNYSSSRKFLVDITSAESFILKSAEFEGEFGRGNVFDPTASSGFKNLSDIGVAVYFEQFNKDFSMASGFVGQDRLNVSLRPVEGRFIVAHEIFGNVSVVGVDKETFAGRLGFSKRVSELSTVVPAIYGKNPRILCLEVGLSKNKRSKITTVTVGSFSPNLGAKSLYARVPVVPHPEYYNINVSAVSIGNYNVKTTFLATFTSTFDGITVPESLFFQIVKALDAHFHNGFNEWVVSCGKNLPLKLQIANSNIEVRFDAYTKAFGRRICFLKLRKTNEKTLVLGLPFYVNNGVCFDQEKNEVHVYDATLNEDDRVYSGKNNFNFNGGIVSRKYEEFEFN</sequence>
<feature type="chain" id="PRO_5035360190" evidence="2">
    <location>
        <begin position="20"/>
        <end position="370"/>
    </location>
</feature>
<dbReference type="OrthoDB" id="10633233at2759"/>
<evidence type="ECO:0000313" key="7">
    <source>
        <dbReference type="Proteomes" id="UP000659654"/>
    </source>
</evidence>
<dbReference type="AlphaFoldDB" id="A0A1I7SRI1"/>
<protein>
    <submittedName>
        <fullName evidence="4">(pine wood nematode) hypothetical protein</fullName>
    </submittedName>
    <submittedName>
        <fullName evidence="8">Peptidase A1 domain-containing protein</fullName>
    </submittedName>
</protein>
<proteinExistence type="inferred from homology"/>
<keyword evidence="2" id="KW-0732">Signal</keyword>
<dbReference type="SUPFAM" id="SSF50630">
    <property type="entry name" value="Acid proteases"/>
    <property type="match status" value="1"/>
</dbReference>
<dbReference type="EMBL" id="CAJFCV020000002">
    <property type="protein sequence ID" value="CAG9102351.1"/>
    <property type="molecule type" value="Genomic_DNA"/>
</dbReference>
<reference evidence="5" key="2">
    <citation type="submission" date="2020-08" db="EMBL/GenBank/DDBJ databases">
        <authorList>
            <person name="Kikuchi T."/>
        </authorList>
    </citation>
    <scope>NUCLEOTIDE SEQUENCE</scope>
    <source>
        <strain evidence="4">Ka4C1</strain>
    </source>
</reference>
<dbReference type="Proteomes" id="UP000582659">
    <property type="component" value="Unassembled WGS sequence"/>
</dbReference>
<evidence type="ECO:0000256" key="2">
    <source>
        <dbReference type="SAM" id="SignalP"/>
    </source>
</evidence>
<evidence type="ECO:0000313" key="5">
    <source>
        <dbReference type="EMBL" id="CAG9102351.1"/>
    </source>
</evidence>
<dbReference type="GO" id="GO:0004190">
    <property type="term" value="F:aspartic-type endopeptidase activity"/>
    <property type="evidence" value="ECO:0007669"/>
    <property type="project" value="InterPro"/>
</dbReference>
<dbReference type="EMBL" id="CAJFDI010000002">
    <property type="protein sequence ID" value="CAD5217999.1"/>
    <property type="molecule type" value="Genomic_DNA"/>
</dbReference>
<feature type="domain" description="Peptidase A1" evidence="3">
    <location>
        <begin position="61"/>
        <end position="334"/>
    </location>
</feature>
<dbReference type="Proteomes" id="UP000659654">
    <property type="component" value="Unassembled WGS sequence"/>
</dbReference>
<dbReference type="Gene3D" id="2.40.70.10">
    <property type="entry name" value="Acid Proteases"/>
    <property type="match status" value="1"/>
</dbReference>
<dbReference type="PANTHER" id="PTHR47966:SF74">
    <property type="entry name" value="AGR407CP"/>
    <property type="match status" value="1"/>
</dbReference>
<dbReference type="PANTHER" id="PTHR47966">
    <property type="entry name" value="BETA-SITE APP-CLEAVING ENZYME, ISOFORM A-RELATED"/>
    <property type="match status" value="1"/>
</dbReference>
<gene>
    <name evidence="4" type="ORF">BXYJ_LOCUS5392</name>
</gene>
<evidence type="ECO:0000256" key="1">
    <source>
        <dbReference type="ARBA" id="ARBA00007447"/>
    </source>
</evidence>
<dbReference type="InterPro" id="IPR021109">
    <property type="entry name" value="Peptidase_aspartic_dom_sf"/>
</dbReference>
<comment type="similarity">
    <text evidence="1">Belongs to the peptidase A1 family.</text>
</comment>